<evidence type="ECO:0000313" key="3">
    <source>
        <dbReference type="Proteomes" id="UP000248857"/>
    </source>
</evidence>
<dbReference type="SUPFAM" id="SSF53756">
    <property type="entry name" value="UDP-Glycosyltransferase/glycogen phosphorylase"/>
    <property type="match status" value="1"/>
</dbReference>
<gene>
    <name evidence="2" type="primary">murG_3</name>
    <name evidence="2" type="ORF">C1752_01983</name>
</gene>
<proteinExistence type="predicted"/>
<dbReference type="InterPro" id="IPR007235">
    <property type="entry name" value="Glyco_trans_28_C"/>
</dbReference>
<evidence type="ECO:0000313" key="2">
    <source>
        <dbReference type="EMBL" id="PZD73475.1"/>
    </source>
</evidence>
<keyword evidence="2" id="KW-0328">Glycosyltransferase</keyword>
<dbReference type="Proteomes" id="UP000248857">
    <property type="component" value="Unassembled WGS sequence"/>
</dbReference>
<name>A0A2W1JPY3_9CYAN</name>
<keyword evidence="2" id="KW-0808">Transferase</keyword>
<dbReference type="RefSeq" id="WP_110985951.1">
    <property type="nucleotide sequence ID" value="NZ_CAWNWM010000005.1"/>
</dbReference>
<accession>A0A2W1JPY3</accession>
<dbReference type="Pfam" id="PF04101">
    <property type="entry name" value="Glyco_tran_28_C"/>
    <property type="match status" value="1"/>
</dbReference>
<dbReference type="PANTHER" id="PTHR21015">
    <property type="entry name" value="UDP-N-ACETYLGLUCOSAMINE--N-ACETYLMURAMYL-(PENTAPEPTIDE) PYROPHOSPHORYL-UNDECAPRENOL N-ACETYLGLUCOSAMINE TRANSFERASE 1"/>
    <property type="match status" value="1"/>
</dbReference>
<organism evidence="2 3">
    <name type="scientific">Acaryochloris thomasi RCC1774</name>
    <dbReference type="NCBI Taxonomy" id="1764569"/>
    <lineage>
        <taxon>Bacteria</taxon>
        <taxon>Bacillati</taxon>
        <taxon>Cyanobacteriota</taxon>
        <taxon>Cyanophyceae</taxon>
        <taxon>Acaryochloridales</taxon>
        <taxon>Acaryochloridaceae</taxon>
        <taxon>Acaryochloris</taxon>
        <taxon>Acaryochloris thomasi</taxon>
    </lineage>
</organism>
<evidence type="ECO:0000259" key="1">
    <source>
        <dbReference type="Pfam" id="PF04101"/>
    </source>
</evidence>
<keyword evidence="3" id="KW-1185">Reference proteome</keyword>
<feature type="domain" description="Glycosyl transferase family 28 C-terminal" evidence="1">
    <location>
        <begin position="265"/>
        <end position="362"/>
    </location>
</feature>
<protein>
    <submittedName>
        <fullName evidence="2">UDP-N-acetylglucosamine--N-acetylmuramyl-(Pentapeptide) pyrophosphoryl-undecaprenol N-acetylglucosamine transferase</fullName>
        <ecNumber evidence="2">2.4.1.227</ecNumber>
    </submittedName>
</protein>
<dbReference type="AlphaFoldDB" id="A0A2W1JPY3"/>
<reference evidence="2 3" key="1">
    <citation type="journal article" date="2018" name="Sci. Rep.">
        <title>A novel species of the marine cyanobacterium Acaryochloris with a unique pigment content and lifestyle.</title>
        <authorList>
            <person name="Partensky F."/>
            <person name="Six C."/>
            <person name="Ratin M."/>
            <person name="Garczarek L."/>
            <person name="Vaulot D."/>
            <person name="Probert I."/>
            <person name="Calteau A."/>
            <person name="Gourvil P."/>
            <person name="Marie D."/>
            <person name="Grebert T."/>
            <person name="Bouchier C."/>
            <person name="Le Panse S."/>
            <person name="Gachenot M."/>
            <person name="Rodriguez F."/>
            <person name="Garrido J.L."/>
        </authorList>
    </citation>
    <scope>NUCLEOTIDE SEQUENCE [LARGE SCALE GENOMIC DNA]</scope>
    <source>
        <strain evidence="2 3">RCC1774</strain>
    </source>
</reference>
<dbReference type="Gene3D" id="3.40.50.2000">
    <property type="entry name" value="Glycogen Phosphorylase B"/>
    <property type="match status" value="1"/>
</dbReference>
<comment type="caution">
    <text evidence="2">The sequence shown here is derived from an EMBL/GenBank/DDBJ whole genome shotgun (WGS) entry which is preliminary data.</text>
</comment>
<dbReference type="OrthoDB" id="503443at2"/>
<dbReference type="EC" id="2.4.1.227" evidence="2"/>
<dbReference type="EMBL" id="PQWO01000005">
    <property type="protein sequence ID" value="PZD73475.1"/>
    <property type="molecule type" value="Genomic_DNA"/>
</dbReference>
<dbReference type="PANTHER" id="PTHR21015:SF28">
    <property type="entry name" value="SLL1722 PROTEIN"/>
    <property type="match status" value="1"/>
</dbReference>
<sequence>MKKLMFYCQHILGMGHLIRSMEIVRGLTDQFQVCFINGGEVIQGFPVPAAVQVVNLPGIKTDREFRELQPVDPHRNLGEVECDRKSQLLQTLEQFQPDVLVVELFPFGRRRFSFELIPLMEAAKERGVRIVSSLRDIVVTKQDQAKHEAKICRLMNQYFDQLLIHGDPNLHPLEDSFSRVKDLDCEVHYTGYVVQKPQSRLTLLDQMALNRTEPMIVVSVGGGRFGHSLLWGMVRAAEWLSERIPHHIQVFAGPFVPDDVFWDLKQAGQDFSNLTIHRYTPNLLAYMQQADLSVNMAGYNTTMNILTTGVRALMLPFTGNDDQEQTMRVRRLEQLGRVQMLKETDVTPERLAQRVQDALLQQPQVIGFDLDGVEKTAMLVRSLFEQSDRASLVAA</sequence>
<dbReference type="GO" id="GO:0016758">
    <property type="term" value="F:hexosyltransferase activity"/>
    <property type="evidence" value="ECO:0007669"/>
    <property type="project" value="InterPro"/>
</dbReference>